<evidence type="ECO:0000256" key="1">
    <source>
        <dbReference type="SAM" id="Coils"/>
    </source>
</evidence>
<dbReference type="AlphaFoldDB" id="A0A918U1B5"/>
<reference evidence="3" key="2">
    <citation type="submission" date="2020-09" db="EMBL/GenBank/DDBJ databases">
        <authorList>
            <person name="Sun Q."/>
            <person name="Ohkuma M."/>
        </authorList>
    </citation>
    <scope>NUCLEOTIDE SEQUENCE</scope>
    <source>
        <strain evidence="3">JCM 4790</strain>
    </source>
</reference>
<accession>A0A918U1B5</accession>
<evidence type="ECO:0000256" key="2">
    <source>
        <dbReference type="SAM" id="MobiDB-lite"/>
    </source>
</evidence>
<evidence type="ECO:0000313" key="4">
    <source>
        <dbReference type="Proteomes" id="UP000619244"/>
    </source>
</evidence>
<feature type="region of interest" description="Disordered" evidence="2">
    <location>
        <begin position="119"/>
        <end position="157"/>
    </location>
</feature>
<protein>
    <submittedName>
        <fullName evidence="3">Uncharacterized protein</fullName>
    </submittedName>
</protein>
<proteinExistence type="predicted"/>
<sequence>MTVTAAPHRPTWAVTAPSVSKALHAAQQRARQMRKEAEAVRARARQARQTARQMRAIAHALRAAGAVEWLQSRRRDASPRVRERPTTDSSCQILVPVAAADEFGALGALVRFHALTDKASRANDTGAGSRPAKGRARRHSGGSEARAEGPVGPREGE</sequence>
<organism evidence="3 4">
    <name type="scientific">Streptomyces minutiscleroticus</name>
    <dbReference type="NCBI Taxonomy" id="68238"/>
    <lineage>
        <taxon>Bacteria</taxon>
        <taxon>Bacillati</taxon>
        <taxon>Actinomycetota</taxon>
        <taxon>Actinomycetes</taxon>
        <taxon>Kitasatosporales</taxon>
        <taxon>Streptomycetaceae</taxon>
        <taxon>Streptomyces</taxon>
    </lineage>
</organism>
<name>A0A918U1B5_9ACTN</name>
<dbReference type="Proteomes" id="UP000619244">
    <property type="component" value="Unassembled WGS sequence"/>
</dbReference>
<reference evidence="3" key="1">
    <citation type="journal article" date="2014" name="Int. J. Syst. Evol. Microbiol.">
        <title>Complete genome sequence of Corynebacterium casei LMG S-19264T (=DSM 44701T), isolated from a smear-ripened cheese.</title>
        <authorList>
            <consortium name="US DOE Joint Genome Institute (JGI-PGF)"/>
            <person name="Walter F."/>
            <person name="Albersmeier A."/>
            <person name="Kalinowski J."/>
            <person name="Ruckert C."/>
        </authorList>
    </citation>
    <scope>NUCLEOTIDE SEQUENCE</scope>
    <source>
        <strain evidence="3">JCM 4790</strain>
    </source>
</reference>
<evidence type="ECO:0000313" key="3">
    <source>
        <dbReference type="EMBL" id="GGX81181.1"/>
    </source>
</evidence>
<comment type="caution">
    <text evidence="3">The sequence shown here is derived from an EMBL/GenBank/DDBJ whole genome shotgun (WGS) entry which is preliminary data.</text>
</comment>
<feature type="coiled-coil region" evidence="1">
    <location>
        <begin position="23"/>
        <end position="54"/>
    </location>
</feature>
<keyword evidence="4" id="KW-1185">Reference proteome</keyword>
<keyword evidence="1" id="KW-0175">Coiled coil</keyword>
<gene>
    <name evidence="3" type="ORF">GCM10010358_39380</name>
</gene>
<dbReference type="EMBL" id="BMVU01000018">
    <property type="protein sequence ID" value="GGX81181.1"/>
    <property type="molecule type" value="Genomic_DNA"/>
</dbReference>